<reference evidence="1 2" key="1">
    <citation type="journal article" date="2019" name="Mol. Biol. Evol.">
        <title>Blast fungal genomes show frequent chromosomal changes, gene gains and losses, and effector gene turnover.</title>
        <authorList>
            <person name="Gomez Luciano L.B."/>
            <person name="Jason Tsai I."/>
            <person name="Chuma I."/>
            <person name="Tosa Y."/>
            <person name="Chen Y.H."/>
            <person name="Li J.Y."/>
            <person name="Li M.Y."/>
            <person name="Jade Lu M.Y."/>
            <person name="Nakayashiki H."/>
            <person name="Li W.H."/>
        </authorList>
    </citation>
    <scope>NUCLEOTIDE SEQUENCE [LARGE SCALE GENOMIC DNA]</scope>
    <source>
        <strain evidence="1">MZ5-1-6</strain>
    </source>
</reference>
<gene>
    <name evidence="1" type="ORF">PoMZ_13559</name>
</gene>
<dbReference type="AlphaFoldDB" id="A0A4P7NXI3"/>
<sequence length="39" mass="4555">MFRKSIQTVLCPAPAKMLQKFDLATAGRADRLKFWTREE</sequence>
<name>A0A4P7NXI3_PYROR</name>
<proteinExistence type="predicted"/>
<evidence type="ECO:0000313" key="2">
    <source>
        <dbReference type="Proteomes" id="UP000294847"/>
    </source>
</evidence>
<evidence type="ECO:0000313" key="1">
    <source>
        <dbReference type="EMBL" id="QBZ66576.1"/>
    </source>
</evidence>
<protein>
    <submittedName>
        <fullName evidence="1">Uncharacterized protein</fullName>
    </submittedName>
</protein>
<organism evidence="1 2">
    <name type="scientific">Pyricularia oryzae</name>
    <name type="common">Rice blast fungus</name>
    <name type="synonym">Magnaporthe oryzae</name>
    <dbReference type="NCBI Taxonomy" id="318829"/>
    <lineage>
        <taxon>Eukaryota</taxon>
        <taxon>Fungi</taxon>
        <taxon>Dikarya</taxon>
        <taxon>Ascomycota</taxon>
        <taxon>Pezizomycotina</taxon>
        <taxon>Sordariomycetes</taxon>
        <taxon>Sordariomycetidae</taxon>
        <taxon>Magnaporthales</taxon>
        <taxon>Pyriculariaceae</taxon>
        <taxon>Pyricularia</taxon>
    </lineage>
</organism>
<accession>A0A4P7NXI3</accession>
<dbReference type="Proteomes" id="UP000294847">
    <property type="component" value="Chromosome 7"/>
</dbReference>
<dbReference type="EMBL" id="CP034210">
    <property type="protein sequence ID" value="QBZ66576.1"/>
    <property type="molecule type" value="Genomic_DNA"/>
</dbReference>